<keyword evidence="2" id="KW-1185">Reference proteome</keyword>
<dbReference type="Proteomes" id="UP001165121">
    <property type="component" value="Unassembled WGS sequence"/>
</dbReference>
<gene>
    <name evidence="1" type="ORF">Pfra01_000864000</name>
</gene>
<dbReference type="EMBL" id="BSXT01000786">
    <property type="protein sequence ID" value="GMF34063.1"/>
    <property type="molecule type" value="Genomic_DNA"/>
</dbReference>
<evidence type="ECO:0000313" key="1">
    <source>
        <dbReference type="EMBL" id="GMF34063.1"/>
    </source>
</evidence>
<sequence>MCTVLLKTAGCWLNTKNDHSSLKAFFSVCLHYAFAVTYVPPGYEAYCDEGYGTPHGGRPDDGDAAAASCVVGRLDKLEESQAQILKQLETKKAPNTISDSSLFESALGRGSRMHIDVLGAAAPIQTPRRPRNTSGFVMQTWKSTSQASLAHVQQQQNGTFRYPDTRQKKLAIRPFDGKELYVGLGYGFLDWGRRFHRQVQLGQSACGFPWSEDVKVVLLGHYLSGTAERYYNKQIDSWWSQYPSLQYVMEKMLDAFKTNITPAQAMKLFTAPKDDKRS</sequence>
<accession>A0A9W6X9G8</accession>
<organism evidence="1 2">
    <name type="scientific">Phytophthora fragariaefolia</name>
    <dbReference type="NCBI Taxonomy" id="1490495"/>
    <lineage>
        <taxon>Eukaryota</taxon>
        <taxon>Sar</taxon>
        <taxon>Stramenopiles</taxon>
        <taxon>Oomycota</taxon>
        <taxon>Peronosporomycetes</taxon>
        <taxon>Peronosporales</taxon>
        <taxon>Peronosporaceae</taxon>
        <taxon>Phytophthora</taxon>
    </lineage>
</organism>
<evidence type="ECO:0000313" key="2">
    <source>
        <dbReference type="Proteomes" id="UP001165121"/>
    </source>
</evidence>
<dbReference type="AlphaFoldDB" id="A0A9W6X9G8"/>
<proteinExistence type="predicted"/>
<comment type="caution">
    <text evidence="1">The sequence shown here is derived from an EMBL/GenBank/DDBJ whole genome shotgun (WGS) entry which is preliminary data.</text>
</comment>
<protein>
    <submittedName>
        <fullName evidence="1">Unnamed protein product</fullName>
    </submittedName>
</protein>
<name>A0A9W6X9G8_9STRA</name>
<dbReference type="OrthoDB" id="123609at2759"/>
<reference evidence="1" key="1">
    <citation type="submission" date="2023-04" db="EMBL/GenBank/DDBJ databases">
        <title>Phytophthora fragariaefolia NBRC 109709.</title>
        <authorList>
            <person name="Ichikawa N."/>
            <person name="Sato H."/>
            <person name="Tonouchi N."/>
        </authorList>
    </citation>
    <scope>NUCLEOTIDE SEQUENCE</scope>
    <source>
        <strain evidence="1">NBRC 109709</strain>
    </source>
</reference>